<name>A0A447CYJ9_9BRAD</name>
<keyword evidence="2" id="KW-1185">Reference proteome</keyword>
<keyword evidence="1" id="KW-0255">Endonuclease</keyword>
<dbReference type="EMBL" id="UWOC01000168">
    <property type="protein sequence ID" value="VCU10377.1"/>
    <property type="molecule type" value="Genomic_DNA"/>
</dbReference>
<keyword evidence="1" id="KW-0378">Hydrolase</keyword>
<proteinExistence type="predicted"/>
<dbReference type="AlphaFoldDB" id="A0A447CYJ9"/>
<accession>A0A447CYJ9</accession>
<dbReference type="GO" id="GO:0004519">
    <property type="term" value="F:endonuclease activity"/>
    <property type="evidence" value="ECO:0007669"/>
    <property type="project" value="UniProtKB-KW"/>
</dbReference>
<keyword evidence="1" id="KW-0540">Nuclease</keyword>
<protein>
    <submittedName>
        <fullName evidence="1">tRNA(fMet)-specific endonuclease VapC</fullName>
    </submittedName>
</protein>
<gene>
    <name evidence="1" type="primary">vapC_2</name>
    <name evidence="1" type="ORF">RHODGE_RHODGE_03567</name>
</gene>
<dbReference type="Proteomes" id="UP000289200">
    <property type="component" value="Unassembled WGS sequence"/>
</dbReference>
<comment type="caution">
    <text evidence="1">The sequence shown here is derived from an EMBL/GenBank/DDBJ whole genome shotgun (WGS) entry which is preliminary data.</text>
</comment>
<evidence type="ECO:0000313" key="1">
    <source>
        <dbReference type="EMBL" id="VCU10377.1"/>
    </source>
</evidence>
<dbReference type="SUPFAM" id="SSF88723">
    <property type="entry name" value="PIN domain-like"/>
    <property type="match status" value="1"/>
</dbReference>
<sequence length="108" mass="12222">MLVLSPQSLNESYRVLTERRRLDRRDVRDFIAVLVPFCTAPCGTDVLRKAWRVQDAGGFGWWDCLLLGSALAAGCDVFLSEDMQHERIIEGMTILNPFRLGEPASFFS</sequence>
<organism evidence="1 2">
    <name type="scientific">Rhodoplanes serenus</name>
    <dbReference type="NCBI Taxonomy" id="200615"/>
    <lineage>
        <taxon>Bacteria</taxon>
        <taxon>Pseudomonadati</taxon>
        <taxon>Pseudomonadota</taxon>
        <taxon>Alphaproteobacteria</taxon>
        <taxon>Hyphomicrobiales</taxon>
        <taxon>Nitrobacteraceae</taxon>
        <taxon>Rhodoplanes</taxon>
    </lineage>
</organism>
<dbReference type="InterPro" id="IPR029060">
    <property type="entry name" value="PIN-like_dom_sf"/>
</dbReference>
<reference evidence="2" key="1">
    <citation type="submission" date="2018-10" db="EMBL/GenBank/DDBJ databases">
        <authorList>
            <person name="Peiro R."/>
            <person name="Begona"/>
            <person name="Cbmso G."/>
            <person name="Lopez M."/>
            <person name="Gonzalez S."/>
            <person name="Sacristan E."/>
            <person name="Castillo E."/>
        </authorList>
    </citation>
    <scope>NUCLEOTIDE SEQUENCE [LARGE SCALE GENOMIC DNA]</scope>
</reference>
<evidence type="ECO:0000313" key="2">
    <source>
        <dbReference type="Proteomes" id="UP000289200"/>
    </source>
</evidence>